<dbReference type="OrthoDB" id="3794851at2759"/>
<dbReference type="EMBL" id="JYNV01000211">
    <property type="protein sequence ID" value="KZM22702.1"/>
    <property type="molecule type" value="Genomic_DNA"/>
</dbReference>
<sequence>MTDTETPINAEDYKVGPIPLPWFIPLCIFIPTFLTMLVYFIYLHTIKKHQDKKRMAAQDEEAAGGGTKKEDEVSPGVEAQVRKFMEVEV</sequence>
<keyword evidence="2" id="KW-1185">Reference proteome</keyword>
<accession>A0A163CUQ5</accession>
<dbReference type="Proteomes" id="UP000076837">
    <property type="component" value="Unassembled WGS sequence"/>
</dbReference>
<evidence type="ECO:0000313" key="2">
    <source>
        <dbReference type="Proteomes" id="UP000076837"/>
    </source>
</evidence>
<proteinExistence type="predicted"/>
<comment type="caution">
    <text evidence="1">The sequence shown here is derived from an EMBL/GenBank/DDBJ whole genome shotgun (WGS) entry which is preliminary data.</text>
</comment>
<gene>
    <name evidence="1" type="ORF">ST47_g6123</name>
</gene>
<reference evidence="1 2" key="1">
    <citation type="journal article" date="2016" name="Sci. Rep.">
        <title>Draft genome sequencing and secretome analysis of fungal phytopathogen Ascochyta rabiei provides insight into the necrotrophic effector repertoire.</title>
        <authorList>
            <person name="Verma S."/>
            <person name="Gazara R.K."/>
            <person name="Nizam S."/>
            <person name="Parween S."/>
            <person name="Chattopadhyay D."/>
            <person name="Verma P.K."/>
        </authorList>
    </citation>
    <scope>NUCLEOTIDE SEQUENCE [LARGE SCALE GENOMIC DNA]</scope>
    <source>
        <strain evidence="1 2">ArDII</strain>
    </source>
</reference>
<dbReference type="AlphaFoldDB" id="A0A163CUQ5"/>
<evidence type="ECO:0000313" key="1">
    <source>
        <dbReference type="EMBL" id="KZM22702.1"/>
    </source>
</evidence>
<protein>
    <submittedName>
        <fullName evidence="1">Uncharacterized protein</fullName>
    </submittedName>
</protein>
<name>A0A163CUQ5_DIDRA</name>
<organism evidence="1 2">
    <name type="scientific">Didymella rabiei</name>
    <name type="common">Chickpea ascochyta blight fungus</name>
    <name type="synonym">Mycosphaerella rabiei</name>
    <dbReference type="NCBI Taxonomy" id="5454"/>
    <lineage>
        <taxon>Eukaryota</taxon>
        <taxon>Fungi</taxon>
        <taxon>Dikarya</taxon>
        <taxon>Ascomycota</taxon>
        <taxon>Pezizomycotina</taxon>
        <taxon>Dothideomycetes</taxon>
        <taxon>Pleosporomycetidae</taxon>
        <taxon>Pleosporales</taxon>
        <taxon>Pleosporineae</taxon>
        <taxon>Didymellaceae</taxon>
        <taxon>Ascochyta</taxon>
    </lineage>
</organism>